<dbReference type="PANTHER" id="PTHR13767:SF2">
    <property type="entry name" value="PSEUDOURIDYLATE SYNTHASE TRUB1"/>
    <property type="match status" value="1"/>
</dbReference>
<dbReference type="NCBIfam" id="TIGR00431">
    <property type="entry name" value="TruB"/>
    <property type="match status" value="1"/>
</dbReference>
<evidence type="ECO:0000259" key="4">
    <source>
        <dbReference type="Pfam" id="PF01509"/>
    </source>
</evidence>
<dbReference type="GO" id="GO:0003723">
    <property type="term" value="F:RNA binding"/>
    <property type="evidence" value="ECO:0007669"/>
    <property type="project" value="InterPro"/>
</dbReference>
<dbReference type="InterPro" id="IPR014780">
    <property type="entry name" value="tRNA_psdUridine_synth_TruB"/>
</dbReference>
<dbReference type="Pfam" id="PF01509">
    <property type="entry name" value="TruB_N"/>
    <property type="match status" value="1"/>
</dbReference>
<sequence>VIYNLYKPKNYTSFSVVRQVKKITSEKVGHSGTLDPFADGVLVIGVGKSTKKLSEIIEYDKRYKGVIKLGEKTDTKDLTGSIIKKEDIPEVKDIDLNTLAKSFIGKHMQKPPMYSARKINGVRLYKLARQNISVERNPKEIEIKDLHCSLYKKDMLSIEVECSSGTYIRVLAEEICAKIGTVGHLIELTRTKVGSFILDDSLTVEKFEEKWKS</sequence>
<dbReference type="AlphaFoldDB" id="A0A381R8K2"/>
<keyword evidence="3" id="KW-0413">Isomerase</keyword>
<dbReference type="EMBL" id="UINC01001670">
    <property type="protein sequence ID" value="SUZ86197.1"/>
    <property type="molecule type" value="Genomic_DNA"/>
</dbReference>
<dbReference type="GO" id="GO:1990481">
    <property type="term" value="P:mRNA pseudouridine synthesis"/>
    <property type="evidence" value="ECO:0007669"/>
    <property type="project" value="TreeGrafter"/>
</dbReference>
<dbReference type="GO" id="GO:0006400">
    <property type="term" value="P:tRNA modification"/>
    <property type="evidence" value="ECO:0007669"/>
    <property type="project" value="TreeGrafter"/>
</dbReference>
<dbReference type="Gene3D" id="3.30.2350.10">
    <property type="entry name" value="Pseudouridine synthase"/>
    <property type="match status" value="1"/>
</dbReference>
<organism evidence="5">
    <name type="scientific">marine metagenome</name>
    <dbReference type="NCBI Taxonomy" id="408172"/>
    <lineage>
        <taxon>unclassified sequences</taxon>
        <taxon>metagenomes</taxon>
        <taxon>ecological metagenomes</taxon>
    </lineage>
</organism>
<proteinExistence type="inferred from homology"/>
<gene>
    <name evidence="5" type="ORF">METZ01_LOCUS39051</name>
</gene>
<dbReference type="GO" id="GO:0160148">
    <property type="term" value="F:tRNA pseudouridine(55) synthase activity"/>
    <property type="evidence" value="ECO:0007669"/>
    <property type="project" value="UniProtKB-EC"/>
</dbReference>
<feature type="non-terminal residue" evidence="5">
    <location>
        <position position="1"/>
    </location>
</feature>
<evidence type="ECO:0000256" key="3">
    <source>
        <dbReference type="ARBA" id="ARBA00023235"/>
    </source>
</evidence>
<dbReference type="HAMAP" id="MF_01080">
    <property type="entry name" value="TruB_bact"/>
    <property type="match status" value="1"/>
</dbReference>
<accession>A0A381R8K2</accession>
<evidence type="ECO:0000313" key="5">
    <source>
        <dbReference type="EMBL" id="SUZ86197.1"/>
    </source>
</evidence>
<dbReference type="CDD" id="cd02573">
    <property type="entry name" value="PseudoU_synth_EcTruB"/>
    <property type="match status" value="1"/>
</dbReference>
<name>A0A381R8K2_9ZZZZ</name>
<dbReference type="EC" id="5.4.99.25" evidence="1"/>
<evidence type="ECO:0000256" key="2">
    <source>
        <dbReference type="ARBA" id="ARBA00022694"/>
    </source>
</evidence>
<dbReference type="InterPro" id="IPR002501">
    <property type="entry name" value="PsdUridine_synth_N"/>
</dbReference>
<evidence type="ECO:0000256" key="1">
    <source>
        <dbReference type="ARBA" id="ARBA00012787"/>
    </source>
</evidence>
<dbReference type="SUPFAM" id="SSF55120">
    <property type="entry name" value="Pseudouridine synthase"/>
    <property type="match status" value="1"/>
</dbReference>
<dbReference type="InterPro" id="IPR020103">
    <property type="entry name" value="PsdUridine_synth_cat_dom_sf"/>
</dbReference>
<feature type="domain" description="Pseudouridine synthase II N-terminal" evidence="4">
    <location>
        <begin position="22"/>
        <end position="168"/>
    </location>
</feature>
<keyword evidence="2" id="KW-0819">tRNA processing</keyword>
<dbReference type="PANTHER" id="PTHR13767">
    <property type="entry name" value="TRNA-PSEUDOURIDINE SYNTHASE"/>
    <property type="match status" value="1"/>
</dbReference>
<protein>
    <recommendedName>
        <fullName evidence="1">tRNA pseudouridine(55) synthase</fullName>
        <ecNumber evidence="1">5.4.99.25</ecNumber>
    </recommendedName>
</protein>
<reference evidence="5" key="1">
    <citation type="submission" date="2018-05" db="EMBL/GenBank/DDBJ databases">
        <authorList>
            <person name="Lanie J.A."/>
            <person name="Ng W.-L."/>
            <person name="Kazmierczak K.M."/>
            <person name="Andrzejewski T.M."/>
            <person name="Davidsen T.M."/>
            <person name="Wayne K.J."/>
            <person name="Tettelin H."/>
            <person name="Glass J.I."/>
            <person name="Rusch D."/>
            <person name="Podicherti R."/>
            <person name="Tsui H.-C.T."/>
            <person name="Winkler M.E."/>
        </authorList>
    </citation>
    <scope>NUCLEOTIDE SEQUENCE</scope>
</reference>